<sequence>MKSEEELKKELEMYNAPPAAVEAKLEVKRCVDQMSNGDRLVVAETLVYIFLECGVKQWVETYYPEIDFYYDMN</sequence>
<evidence type="ECO:0000313" key="7">
    <source>
        <dbReference type="RGD" id="708459"/>
    </source>
</evidence>
<comment type="subcellular location">
    <subcellularLocation>
        <location evidence="1">Secreted</location>
    </subcellularLocation>
</comment>
<accession>A6HZZ4</accession>
<reference evidence="6" key="1">
    <citation type="submission" date="2005-09" db="EMBL/GenBank/DDBJ databases">
        <authorList>
            <person name="Mural R.J."/>
            <person name="Li P.W."/>
            <person name="Adams M.D."/>
            <person name="Amanatides P.G."/>
            <person name="Baden-Tillson H."/>
            <person name="Barnstead M."/>
            <person name="Chin S.H."/>
            <person name="Dew I."/>
            <person name="Evans C.A."/>
            <person name="Ferriera S."/>
            <person name="Flanigan M."/>
            <person name="Fosler C."/>
            <person name="Glodek A."/>
            <person name="Gu Z."/>
            <person name="Holt R.A."/>
            <person name="Jennings D."/>
            <person name="Kraft C.L."/>
            <person name="Lu F."/>
            <person name="Nguyen T."/>
            <person name="Nusskern D.R."/>
            <person name="Pfannkoch C.M."/>
            <person name="Sitter C."/>
            <person name="Sutton G.G."/>
            <person name="Venter J.C."/>
            <person name="Wang Z."/>
            <person name="Woodage T."/>
            <person name="Zheng X.H."/>
            <person name="Zhong F."/>
        </authorList>
    </citation>
    <scope>NUCLEOTIDE SEQUENCE [LARGE SCALE GENOMIC DNA]</scope>
    <source>
        <strain>BN</strain>
        <strain evidence="6">Sprague-Dawley</strain>
    </source>
</reference>
<protein>
    <submittedName>
        <fullName evidence="5">Secretoglobin, family 1D, member 2, isoform CRA_b</fullName>
    </submittedName>
</protein>
<proteinExistence type="inferred from homology"/>
<evidence type="ECO:0000256" key="4">
    <source>
        <dbReference type="ARBA" id="ARBA00038364"/>
    </source>
</evidence>
<dbReference type="SUPFAM" id="SSF48201">
    <property type="entry name" value="Uteroglobin-like"/>
    <property type="match status" value="1"/>
</dbReference>
<organism evidence="5 6">
    <name type="scientific">Rattus norvegicus</name>
    <name type="common">Rat</name>
    <dbReference type="NCBI Taxonomy" id="10116"/>
    <lineage>
        <taxon>Eukaryota</taxon>
        <taxon>Metazoa</taxon>
        <taxon>Chordata</taxon>
        <taxon>Craniata</taxon>
        <taxon>Vertebrata</taxon>
        <taxon>Euteleostomi</taxon>
        <taxon>Mammalia</taxon>
        <taxon>Eutheria</taxon>
        <taxon>Euarchontoglires</taxon>
        <taxon>Glires</taxon>
        <taxon>Rodentia</taxon>
        <taxon>Myomorpha</taxon>
        <taxon>Muroidea</taxon>
        <taxon>Muridae</taxon>
        <taxon>Murinae</taxon>
        <taxon>Rattus</taxon>
    </lineage>
</organism>
<dbReference type="InterPro" id="IPR016126">
    <property type="entry name" value="Secretoglobin"/>
</dbReference>
<dbReference type="GO" id="GO:0005576">
    <property type="term" value="C:extracellular region"/>
    <property type="evidence" value="ECO:0007669"/>
    <property type="project" value="UniProtKB-SubCell"/>
</dbReference>
<dbReference type="Pfam" id="PF01099">
    <property type="entry name" value="Uteroglobin"/>
    <property type="match status" value="1"/>
</dbReference>
<dbReference type="PANTHER" id="PTHR11332">
    <property type="entry name" value="SECRETOGLOBIN FAMILY 1D"/>
    <property type="match status" value="1"/>
</dbReference>
<gene>
    <name evidence="5 7" type="primary">Scgb1d2</name>
    <name evidence="5" type="ORF">rCG_48474</name>
</gene>
<evidence type="ECO:0000256" key="2">
    <source>
        <dbReference type="ARBA" id="ARBA00022525"/>
    </source>
</evidence>
<dbReference type="RGD" id="708459">
    <property type="gene designation" value="Scgb1d2"/>
</dbReference>
<evidence type="ECO:0000256" key="3">
    <source>
        <dbReference type="ARBA" id="ARBA00022729"/>
    </source>
</evidence>
<name>A6HZZ4_RAT</name>
<evidence type="ECO:0000256" key="1">
    <source>
        <dbReference type="ARBA" id="ARBA00004613"/>
    </source>
</evidence>
<evidence type="ECO:0000313" key="5">
    <source>
        <dbReference type="EMBL" id="EDM12775.1"/>
    </source>
</evidence>
<dbReference type="AlphaFoldDB" id="A6HZZ4"/>
<dbReference type="Proteomes" id="UP000234681">
    <property type="component" value="Chromosome 1"/>
</dbReference>
<dbReference type="InterPro" id="IPR035960">
    <property type="entry name" value="Secretoglobin_sf"/>
</dbReference>
<evidence type="ECO:0000313" key="6">
    <source>
        <dbReference type="Proteomes" id="UP000234681"/>
    </source>
</evidence>
<keyword evidence="2" id="KW-0964">Secreted</keyword>
<keyword evidence="3" id="KW-0732">Signal</keyword>
<dbReference type="PROSITE" id="PS51311">
    <property type="entry name" value="SCGB"/>
    <property type="match status" value="1"/>
</dbReference>
<dbReference type="EMBL" id="CH473953">
    <property type="protein sequence ID" value="EDM12775.1"/>
    <property type="molecule type" value="Genomic_DNA"/>
</dbReference>
<comment type="similarity">
    <text evidence="4">Belongs to the secretoglobin family. Lipophilin subfamily.</text>
</comment>
<dbReference type="PANTHER" id="PTHR11332:SF6">
    <property type="entry name" value="SECRETOGLOBIN FAMILY 1D MEMBER 4"/>
    <property type="match status" value="1"/>
</dbReference>